<protein>
    <recommendedName>
        <fullName evidence="3">Sulfotransferase</fullName>
        <ecNumber evidence="3">2.8.2.-</ecNumber>
    </recommendedName>
</protein>
<sequence length="327" mass="38305">MDARFERALNFMPKECVPKAMEYLKQFKILFGEGALPKEVDGYLFPPGFEPDSAKVAYDQIEINEDDILIATYPKTGTTWVVGIVHQILYGDNPTDLEKYSTLQFFFHYLEFGAVCKYDVWKKLSFPRQVFATHLPEPLVNMKKFKANGAKLIYVIRNPKDQAVSWRHFVKNFAYTKSEFWKPFFPEDEKEFYDVYLAGNQHAFAKKRKGYLECIKEWYKHKNDENVLFLVYEEMKKNPHIEIKKIADFIGKSLTDEQLNNVVEKTSFASMKKESEKTAPDNNEGAQFFRKGQIGDWKNHLTVAQSELIDRKVKEILGDTDIEFIYE</sequence>
<evidence type="ECO:0000259" key="4">
    <source>
        <dbReference type="Pfam" id="PF00685"/>
    </source>
</evidence>
<dbReference type="InterPro" id="IPR027417">
    <property type="entry name" value="P-loop_NTPase"/>
</dbReference>
<dbReference type="Pfam" id="PF00685">
    <property type="entry name" value="Sulfotransfer_1"/>
    <property type="match status" value="1"/>
</dbReference>
<proteinExistence type="evidence at transcript level"/>
<dbReference type="GO" id="GO:0008146">
    <property type="term" value="F:sulfotransferase activity"/>
    <property type="evidence" value="ECO:0007669"/>
    <property type="project" value="InterPro"/>
</dbReference>
<organism evidence="5">
    <name type="scientific">Phallusia mammillata</name>
    <dbReference type="NCBI Taxonomy" id="59560"/>
    <lineage>
        <taxon>Eukaryota</taxon>
        <taxon>Metazoa</taxon>
        <taxon>Chordata</taxon>
        <taxon>Tunicata</taxon>
        <taxon>Ascidiacea</taxon>
        <taxon>Phlebobranchia</taxon>
        <taxon>Ascidiidae</taxon>
        <taxon>Phallusia</taxon>
    </lineage>
</organism>
<feature type="domain" description="Sulfotransferase" evidence="4">
    <location>
        <begin position="66"/>
        <end position="320"/>
    </location>
</feature>
<evidence type="ECO:0000256" key="1">
    <source>
        <dbReference type="ARBA" id="ARBA00005771"/>
    </source>
</evidence>
<evidence type="ECO:0000256" key="3">
    <source>
        <dbReference type="RuleBase" id="RU361155"/>
    </source>
</evidence>
<comment type="similarity">
    <text evidence="1 3">Belongs to the sulfotransferase 1 family.</text>
</comment>
<name>A0A6F9DU46_9ASCI</name>
<accession>A0A6F9DU46</accession>
<reference evidence="5" key="1">
    <citation type="submission" date="2020-04" db="EMBL/GenBank/DDBJ databases">
        <authorList>
            <person name="Neveu A P."/>
        </authorList>
    </citation>
    <scope>NUCLEOTIDE SEQUENCE</scope>
    <source>
        <tissue evidence="5">Whole embryo</tissue>
    </source>
</reference>
<dbReference type="EC" id="2.8.2.-" evidence="3"/>
<dbReference type="AlphaFoldDB" id="A0A6F9DU46"/>
<evidence type="ECO:0000256" key="2">
    <source>
        <dbReference type="ARBA" id="ARBA00022679"/>
    </source>
</evidence>
<dbReference type="SUPFAM" id="SSF52540">
    <property type="entry name" value="P-loop containing nucleoside triphosphate hydrolases"/>
    <property type="match status" value="1"/>
</dbReference>
<gene>
    <name evidence="5" type="primary">Sult1c4-003</name>
</gene>
<keyword evidence="2 3" id="KW-0808">Transferase</keyword>
<dbReference type="EMBL" id="LR790839">
    <property type="protein sequence ID" value="CAB3266701.1"/>
    <property type="molecule type" value="mRNA"/>
</dbReference>
<dbReference type="InterPro" id="IPR000863">
    <property type="entry name" value="Sulfotransferase_dom"/>
</dbReference>
<dbReference type="PANTHER" id="PTHR11783">
    <property type="entry name" value="SULFOTRANSFERASE SULT"/>
    <property type="match status" value="1"/>
</dbReference>
<evidence type="ECO:0000313" key="5">
    <source>
        <dbReference type="EMBL" id="CAB3266701.1"/>
    </source>
</evidence>
<dbReference type="Gene3D" id="3.40.50.300">
    <property type="entry name" value="P-loop containing nucleotide triphosphate hydrolases"/>
    <property type="match status" value="1"/>
</dbReference>